<dbReference type="Proteomes" id="UP001283361">
    <property type="component" value="Unassembled WGS sequence"/>
</dbReference>
<organism evidence="1 2">
    <name type="scientific">Elysia crispata</name>
    <name type="common">lettuce slug</name>
    <dbReference type="NCBI Taxonomy" id="231223"/>
    <lineage>
        <taxon>Eukaryota</taxon>
        <taxon>Metazoa</taxon>
        <taxon>Spiralia</taxon>
        <taxon>Lophotrochozoa</taxon>
        <taxon>Mollusca</taxon>
        <taxon>Gastropoda</taxon>
        <taxon>Heterobranchia</taxon>
        <taxon>Euthyneura</taxon>
        <taxon>Panpulmonata</taxon>
        <taxon>Sacoglossa</taxon>
        <taxon>Placobranchoidea</taxon>
        <taxon>Plakobranchidae</taxon>
        <taxon>Elysia</taxon>
    </lineage>
</organism>
<evidence type="ECO:0000313" key="2">
    <source>
        <dbReference type="Proteomes" id="UP001283361"/>
    </source>
</evidence>
<keyword evidence="2" id="KW-1185">Reference proteome</keyword>
<comment type="caution">
    <text evidence="1">The sequence shown here is derived from an EMBL/GenBank/DDBJ whole genome shotgun (WGS) entry which is preliminary data.</text>
</comment>
<protein>
    <submittedName>
        <fullName evidence="1">Uncharacterized protein</fullName>
    </submittedName>
</protein>
<proteinExistence type="predicted"/>
<name>A0AAE1DJ04_9GAST</name>
<accession>A0AAE1DJ04</accession>
<evidence type="ECO:0000313" key="1">
    <source>
        <dbReference type="EMBL" id="KAK3771585.1"/>
    </source>
</evidence>
<gene>
    <name evidence="1" type="ORF">RRG08_041514</name>
</gene>
<sequence length="136" mass="15454">MLKIDPDCPVTARRLRTLIESAVKCYSKLADRQRANFCQLGVDFDFICDCLSALGVTRRTISSPPLKFRGLSISNGFVIELEKAQKDLGLPLEISRKWIVHLTLETEKSEFFQSGLQYKKTDGLLLEAVVFKRKET</sequence>
<dbReference type="AlphaFoldDB" id="A0AAE1DJ04"/>
<reference evidence="1" key="1">
    <citation type="journal article" date="2023" name="G3 (Bethesda)">
        <title>A reference genome for the long-term kleptoplast-retaining sea slug Elysia crispata morphotype clarki.</title>
        <authorList>
            <person name="Eastman K.E."/>
            <person name="Pendleton A.L."/>
            <person name="Shaikh M.A."/>
            <person name="Suttiyut T."/>
            <person name="Ogas R."/>
            <person name="Tomko P."/>
            <person name="Gavelis G."/>
            <person name="Widhalm J.R."/>
            <person name="Wisecaver J.H."/>
        </authorList>
    </citation>
    <scope>NUCLEOTIDE SEQUENCE</scope>
    <source>
        <strain evidence="1">ECLA1</strain>
    </source>
</reference>
<dbReference type="EMBL" id="JAWDGP010003707">
    <property type="protein sequence ID" value="KAK3771585.1"/>
    <property type="molecule type" value="Genomic_DNA"/>
</dbReference>